<dbReference type="InterPro" id="IPR028978">
    <property type="entry name" value="Chorismate_lyase_/UTRA_dom_sf"/>
</dbReference>
<sequence>MPKFDEIAKLIEKRIKDKVYSSSQKLPSEYQFAKEFNASRLTVRKAIQSLIEKQVLVKDPGKGTYVMAGLNKEKIQSGIGGLQSFTEVAKAHGKTAHTKVLEYHLLTNPSVDVMKALKLEDRLNQKVHYLKRIRFWDEMPLTVEEIIISDEYVQGLHKADFSRSLFSIIEKTTKIAYSRQQIEAVLVTDELAKLLKVKENDPLLKERSITYSADGKPIFLDNSYYRADKYSFDSTLTRLQ</sequence>
<name>I7LDT0_9LACO</name>
<organism evidence="5 7">
    <name type="scientific">Lactobacillus gigeriorum DSM 23908 = CRBIP 24.85</name>
    <dbReference type="NCBI Taxonomy" id="1423751"/>
    <lineage>
        <taxon>Bacteria</taxon>
        <taxon>Bacillati</taxon>
        <taxon>Bacillota</taxon>
        <taxon>Bacilli</taxon>
        <taxon>Lactobacillales</taxon>
        <taxon>Lactobacillaceae</taxon>
        <taxon>Lactobacillus</taxon>
    </lineage>
</organism>
<proteinExistence type="predicted"/>
<dbReference type="SUPFAM" id="SSF46785">
    <property type="entry name" value="Winged helix' DNA-binding domain"/>
    <property type="match status" value="1"/>
</dbReference>
<dbReference type="GO" id="GO:0003700">
    <property type="term" value="F:DNA-binding transcription factor activity"/>
    <property type="evidence" value="ECO:0007669"/>
    <property type="project" value="InterPro"/>
</dbReference>
<dbReference type="EMBL" id="CAKC01000077">
    <property type="protein sequence ID" value="CCI87586.1"/>
    <property type="molecule type" value="Genomic_DNA"/>
</dbReference>
<dbReference type="PANTHER" id="PTHR44846:SF1">
    <property type="entry name" value="MANNOSYL-D-GLYCERATE TRANSPORT_METABOLISM SYSTEM REPRESSOR MNGR-RELATED"/>
    <property type="match status" value="1"/>
</dbReference>
<dbReference type="Pfam" id="PF07702">
    <property type="entry name" value="UTRA"/>
    <property type="match status" value="1"/>
</dbReference>
<dbReference type="SMART" id="SM00866">
    <property type="entry name" value="UTRA"/>
    <property type="match status" value="1"/>
</dbReference>
<keyword evidence="3" id="KW-0804">Transcription</keyword>
<dbReference type="InterPro" id="IPR000524">
    <property type="entry name" value="Tscrpt_reg_HTH_GntR"/>
</dbReference>
<dbReference type="RefSeq" id="WP_008473850.1">
    <property type="nucleotide sequence ID" value="NZ_AYZO01000038.1"/>
</dbReference>
<dbReference type="PROSITE" id="PS50949">
    <property type="entry name" value="HTH_GNTR"/>
    <property type="match status" value="1"/>
</dbReference>
<dbReference type="Proteomes" id="UP000009326">
    <property type="component" value="Unassembled WGS sequence"/>
</dbReference>
<dbReference type="PATRIC" id="fig|1423751.3.peg.1293"/>
<keyword evidence="1" id="KW-0805">Transcription regulation</keyword>
<dbReference type="NCBIfam" id="NF041547">
    <property type="entry name" value="GntR_LSA1692"/>
    <property type="match status" value="1"/>
</dbReference>
<accession>I7LDT0</accession>
<evidence type="ECO:0000313" key="5">
    <source>
        <dbReference type="EMBL" id="CCI87586.1"/>
    </source>
</evidence>
<evidence type="ECO:0000256" key="1">
    <source>
        <dbReference type="ARBA" id="ARBA00023015"/>
    </source>
</evidence>
<dbReference type="Proteomes" id="UP000051521">
    <property type="component" value="Unassembled WGS sequence"/>
</dbReference>
<dbReference type="Gene3D" id="3.40.1410.10">
    <property type="entry name" value="Chorismate lyase-like"/>
    <property type="match status" value="1"/>
</dbReference>
<evidence type="ECO:0000313" key="6">
    <source>
        <dbReference type="EMBL" id="KRN09852.1"/>
    </source>
</evidence>
<feature type="domain" description="HTH gntR-type" evidence="4">
    <location>
        <begin position="1"/>
        <end position="69"/>
    </location>
</feature>
<dbReference type="EMBL" id="AYZO01000038">
    <property type="protein sequence ID" value="KRN09852.1"/>
    <property type="molecule type" value="Genomic_DNA"/>
</dbReference>
<dbReference type="GO" id="GO:0003677">
    <property type="term" value="F:DNA binding"/>
    <property type="evidence" value="ECO:0007669"/>
    <property type="project" value="UniProtKB-KW"/>
</dbReference>
<evidence type="ECO:0000313" key="8">
    <source>
        <dbReference type="Proteomes" id="UP000051521"/>
    </source>
</evidence>
<dbReference type="STRING" id="1423751.FC38_GL001251"/>
<dbReference type="InterPro" id="IPR036390">
    <property type="entry name" value="WH_DNA-bd_sf"/>
</dbReference>
<evidence type="ECO:0000313" key="7">
    <source>
        <dbReference type="Proteomes" id="UP000009326"/>
    </source>
</evidence>
<reference evidence="5 7" key="1">
    <citation type="submission" date="2012-06" db="EMBL/GenBank/DDBJ databases">
        <title>Draft genome sequence of Lactobacillus gigeriorum CRBIP 24.85T, isolated from chicken crop.</title>
        <authorList>
            <person name="Cousin S."/>
            <person name="Ma L."/>
            <person name="Creno S."/>
            <person name="Clermont D."/>
            <person name="Loux V."/>
            <person name="Bizet C."/>
            <person name="Bouchier C."/>
        </authorList>
    </citation>
    <scope>NUCLEOTIDE SEQUENCE [LARGE SCALE GENOMIC DNA]</scope>
    <source>
        <strain evidence="7">CRBIP 24.85T</strain>
        <strain evidence="5">Type strain: CRBIP 24.85</strain>
    </source>
</reference>
<reference evidence="6 8" key="2">
    <citation type="journal article" date="2015" name="Genome Announc.">
        <title>Expanding the biotechnology potential of lactobacilli through comparative genomics of 213 strains and associated genera.</title>
        <authorList>
            <person name="Sun Z."/>
            <person name="Harris H.M."/>
            <person name="McCann A."/>
            <person name="Guo C."/>
            <person name="Argimon S."/>
            <person name="Zhang W."/>
            <person name="Yang X."/>
            <person name="Jeffery I.B."/>
            <person name="Cooney J.C."/>
            <person name="Kagawa T.F."/>
            <person name="Liu W."/>
            <person name="Song Y."/>
            <person name="Salvetti E."/>
            <person name="Wrobel A."/>
            <person name="Rasinkangas P."/>
            <person name="Parkhill J."/>
            <person name="Rea M.C."/>
            <person name="O'Sullivan O."/>
            <person name="Ritari J."/>
            <person name="Douillard F.P."/>
            <person name="Paul Ross R."/>
            <person name="Yang R."/>
            <person name="Briner A.E."/>
            <person name="Felis G.E."/>
            <person name="de Vos W.M."/>
            <person name="Barrangou R."/>
            <person name="Klaenhammer T.R."/>
            <person name="Caufield P.W."/>
            <person name="Cui Y."/>
            <person name="Zhang H."/>
            <person name="O'Toole P.W."/>
        </authorList>
    </citation>
    <scope>NUCLEOTIDE SEQUENCE [LARGE SCALE GENOMIC DNA]</scope>
    <source>
        <strain evidence="6 8">DSM 23908</strain>
    </source>
</reference>
<comment type="caution">
    <text evidence="5">The sequence shown here is derived from an EMBL/GenBank/DDBJ whole genome shotgun (WGS) entry which is preliminary data.</text>
</comment>
<protein>
    <submittedName>
        <fullName evidence="6">Transcriptional regulator</fullName>
    </submittedName>
    <submittedName>
        <fullName evidence="5">UbiC transcription regulator-associated</fullName>
    </submittedName>
</protein>
<dbReference type="InterPro" id="IPR036388">
    <property type="entry name" value="WH-like_DNA-bd_sf"/>
</dbReference>
<dbReference type="OrthoDB" id="149756at2"/>
<evidence type="ECO:0000256" key="2">
    <source>
        <dbReference type="ARBA" id="ARBA00023125"/>
    </source>
</evidence>
<dbReference type="GO" id="GO:0045892">
    <property type="term" value="P:negative regulation of DNA-templated transcription"/>
    <property type="evidence" value="ECO:0007669"/>
    <property type="project" value="TreeGrafter"/>
</dbReference>
<keyword evidence="8" id="KW-1185">Reference proteome</keyword>
<evidence type="ECO:0000259" key="4">
    <source>
        <dbReference type="PROSITE" id="PS50949"/>
    </source>
</evidence>
<dbReference type="PRINTS" id="PR00035">
    <property type="entry name" value="HTHGNTR"/>
</dbReference>
<dbReference type="Pfam" id="PF00392">
    <property type="entry name" value="GntR"/>
    <property type="match status" value="1"/>
</dbReference>
<dbReference type="InterPro" id="IPR050679">
    <property type="entry name" value="Bact_HTH_transcr_reg"/>
</dbReference>
<dbReference type="SMART" id="SM00345">
    <property type="entry name" value="HTH_GNTR"/>
    <property type="match status" value="1"/>
</dbReference>
<dbReference type="PANTHER" id="PTHR44846">
    <property type="entry name" value="MANNOSYL-D-GLYCERATE TRANSPORT/METABOLISM SYSTEM REPRESSOR MNGR-RELATED"/>
    <property type="match status" value="1"/>
</dbReference>
<dbReference type="InterPro" id="IPR011663">
    <property type="entry name" value="UTRA"/>
</dbReference>
<dbReference type="CDD" id="cd07377">
    <property type="entry name" value="WHTH_GntR"/>
    <property type="match status" value="1"/>
</dbReference>
<dbReference type="Gene3D" id="1.10.10.10">
    <property type="entry name" value="Winged helix-like DNA-binding domain superfamily/Winged helix DNA-binding domain"/>
    <property type="match status" value="1"/>
</dbReference>
<evidence type="ECO:0000256" key="3">
    <source>
        <dbReference type="ARBA" id="ARBA00023163"/>
    </source>
</evidence>
<dbReference type="AlphaFoldDB" id="I7LDT0"/>
<keyword evidence="2" id="KW-0238">DNA-binding</keyword>
<gene>
    <name evidence="5" type="ORF">BN52_05590</name>
    <name evidence="6" type="ORF">FC38_GL001251</name>
</gene>
<dbReference type="SUPFAM" id="SSF64288">
    <property type="entry name" value="Chorismate lyase-like"/>
    <property type="match status" value="1"/>
</dbReference>